<dbReference type="InParanoid" id="W2SAQ0"/>
<dbReference type="VEuPathDB" id="FungiDB:HMPREF1541_09610"/>
<evidence type="ECO:0000313" key="1">
    <source>
        <dbReference type="EMBL" id="ETN45777.1"/>
    </source>
</evidence>
<protein>
    <submittedName>
        <fullName evidence="1">Uncharacterized protein</fullName>
    </submittedName>
</protein>
<evidence type="ECO:0000313" key="2">
    <source>
        <dbReference type="Proteomes" id="UP000030752"/>
    </source>
</evidence>
<proteinExistence type="predicted"/>
<organism evidence="1 2">
    <name type="scientific">Cyphellophora europaea (strain CBS 101466)</name>
    <name type="common">Phialophora europaea</name>
    <dbReference type="NCBI Taxonomy" id="1220924"/>
    <lineage>
        <taxon>Eukaryota</taxon>
        <taxon>Fungi</taxon>
        <taxon>Dikarya</taxon>
        <taxon>Ascomycota</taxon>
        <taxon>Pezizomycotina</taxon>
        <taxon>Eurotiomycetes</taxon>
        <taxon>Chaetothyriomycetidae</taxon>
        <taxon>Chaetothyriales</taxon>
        <taxon>Cyphellophoraceae</taxon>
        <taxon>Cyphellophora</taxon>
    </lineage>
</organism>
<name>W2SAQ0_CYPE1</name>
<dbReference type="RefSeq" id="XP_008712505.1">
    <property type="nucleotide sequence ID" value="XM_008714283.1"/>
</dbReference>
<dbReference type="Proteomes" id="UP000030752">
    <property type="component" value="Unassembled WGS sequence"/>
</dbReference>
<dbReference type="AlphaFoldDB" id="W2SAQ0"/>
<keyword evidence="2" id="KW-1185">Reference proteome</keyword>
<gene>
    <name evidence="1" type="ORF">HMPREF1541_09610</name>
</gene>
<dbReference type="EMBL" id="KB822712">
    <property type="protein sequence ID" value="ETN45777.1"/>
    <property type="molecule type" value="Genomic_DNA"/>
</dbReference>
<dbReference type="GeneID" id="19976949"/>
<accession>W2SAQ0</accession>
<reference evidence="1 2" key="1">
    <citation type="submission" date="2013-03" db="EMBL/GenBank/DDBJ databases">
        <title>The Genome Sequence of Phialophora europaea CBS 101466.</title>
        <authorList>
            <consortium name="The Broad Institute Genomics Platform"/>
            <person name="Cuomo C."/>
            <person name="de Hoog S."/>
            <person name="Gorbushina A."/>
            <person name="Walker B."/>
            <person name="Young S.K."/>
            <person name="Zeng Q."/>
            <person name="Gargeya S."/>
            <person name="Fitzgerald M."/>
            <person name="Haas B."/>
            <person name="Abouelleil A."/>
            <person name="Allen A.W."/>
            <person name="Alvarado L."/>
            <person name="Arachchi H.M."/>
            <person name="Berlin A.M."/>
            <person name="Chapman S.B."/>
            <person name="Gainer-Dewar J."/>
            <person name="Goldberg J."/>
            <person name="Griggs A."/>
            <person name="Gujja S."/>
            <person name="Hansen M."/>
            <person name="Howarth C."/>
            <person name="Imamovic A."/>
            <person name="Ireland A."/>
            <person name="Larimer J."/>
            <person name="McCowan C."/>
            <person name="Murphy C."/>
            <person name="Pearson M."/>
            <person name="Poon T.W."/>
            <person name="Priest M."/>
            <person name="Roberts A."/>
            <person name="Saif S."/>
            <person name="Shea T."/>
            <person name="Sisk P."/>
            <person name="Sykes S."/>
            <person name="Wortman J."/>
            <person name="Nusbaum C."/>
            <person name="Birren B."/>
        </authorList>
    </citation>
    <scope>NUCLEOTIDE SEQUENCE [LARGE SCALE GENOMIC DNA]</scope>
    <source>
        <strain evidence="1 2">CBS 101466</strain>
    </source>
</reference>
<dbReference type="HOGENOM" id="CLU_1454341_0_0_1"/>
<sequence length="186" mass="21843">MKPLYLKPSKNGDPLSWAFRRVKRAVLLPMLRSEFVFRQNGQYRNAAKKLQDLLTLLIRQQITGPYGASVYEILQVNLINETSRYRAIQHQCDETLQRIKIREDVAMVAKALMLLRAEENRLTTMYEKLRYQYFELVLNDYENQWTRAIVVSHHSAPERLSRWFHGMQGTGMGALVNVPRYLQNQG</sequence>